<accession>A0ABR8SIP7</accession>
<organism evidence="2 3">
    <name type="scientific">Fictibacillus norfolkensis</name>
    <dbReference type="NCBI Taxonomy" id="2762233"/>
    <lineage>
        <taxon>Bacteria</taxon>
        <taxon>Bacillati</taxon>
        <taxon>Bacillota</taxon>
        <taxon>Bacilli</taxon>
        <taxon>Bacillales</taxon>
        <taxon>Fictibacillaceae</taxon>
        <taxon>Fictibacillus</taxon>
    </lineage>
</organism>
<proteinExistence type="predicted"/>
<evidence type="ECO:0000313" key="2">
    <source>
        <dbReference type="EMBL" id="MBD7962999.1"/>
    </source>
</evidence>
<dbReference type="RefSeq" id="WP_191752325.1">
    <property type="nucleotide sequence ID" value="NZ_JACSQM010000001.1"/>
</dbReference>
<sequence>MKQIRTLKILFIVLAILMITSIIFGVMTEDAMELTVNDRILAGIFGSFIVIVINYVLYKILSKIWK</sequence>
<dbReference type="EMBL" id="JACSQM010000001">
    <property type="protein sequence ID" value="MBD7962999.1"/>
    <property type="molecule type" value="Genomic_DNA"/>
</dbReference>
<keyword evidence="1" id="KW-1133">Transmembrane helix</keyword>
<protein>
    <submittedName>
        <fullName evidence="2">Uncharacterized protein</fullName>
    </submittedName>
</protein>
<evidence type="ECO:0000256" key="1">
    <source>
        <dbReference type="SAM" id="Phobius"/>
    </source>
</evidence>
<dbReference type="Proteomes" id="UP000603641">
    <property type="component" value="Unassembled WGS sequence"/>
</dbReference>
<feature type="transmembrane region" description="Helical" evidence="1">
    <location>
        <begin position="7"/>
        <end position="28"/>
    </location>
</feature>
<evidence type="ECO:0000313" key="3">
    <source>
        <dbReference type="Proteomes" id="UP000603641"/>
    </source>
</evidence>
<keyword evidence="1" id="KW-0812">Transmembrane</keyword>
<gene>
    <name evidence="2" type="ORF">H9648_02955</name>
</gene>
<comment type="caution">
    <text evidence="2">The sequence shown here is derived from an EMBL/GenBank/DDBJ whole genome shotgun (WGS) entry which is preliminary data.</text>
</comment>
<reference evidence="2 3" key="1">
    <citation type="submission" date="2020-08" db="EMBL/GenBank/DDBJ databases">
        <title>A Genomic Blueprint of the Chicken Gut Microbiome.</title>
        <authorList>
            <person name="Gilroy R."/>
            <person name="Ravi A."/>
            <person name="Getino M."/>
            <person name="Pursley I."/>
            <person name="Horton D.L."/>
            <person name="Alikhan N.-F."/>
            <person name="Baker D."/>
            <person name="Gharbi K."/>
            <person name="Hall N."/>
            <person name="Watson M."/>
            <person name="Adriaenssens E.M."/>
            <person name="Foster-Nyarko E."/>
            <person name="Jarju S."/>
            <person name="Secka A."/>
            <person name="Antonio M."/>
            <person name="Oren A."/>
            <person name="Chaudhuri R."/>
            <person name="La Ragione R.M."/>
            <person name="Hildebrand F."/>
            <person name="Pallen M.J."/>
        </authorList>
    </citation>
    <scope>NUCLEOTIDE SEQUENCE [LARGE SCALE GENOMIC DNA]</scope>
    <source>
        <strain evidence="2 3">Sa2CUA10</strain>
    </source>
</reference>
<feature type="transmembrane region" description="Helical" evidence="1">
    <location>
        <begin position="40"/>
        <end position="58"/>
    </location>
</feature>
<name>A0ABR8SIP7_9BACL</name>
<keyword evidence="3" id="KW-1185">Reference proteome</keyword>
<keyword evidence="1" id="KW-0472">Membrane</keyword>